<evidence type="ECO:0000313" key="2">
    <source>
        <dbReference type="Proteomes" id="UP000076512"/>
    </source>
</evidence>
<dbReference type="Proteomes" id="UP000076512">
    <property type="component" value="Unassembled WGS sequence"/>
</dbReference>
<organism evidence="1 2">
    <name type="scientific">Nocardia terpenica</name>
    <dbReference type="NCBI Taxonomy" id="455432"/>
    <lineage>
        <taxon>Bacteria</taxon>
        <taxon>Bacillati</taxon>
        <taxon>Actinomycetota</taxon>
        <taxon>Actinomycetes</taxon>
        <taxon>Mycobacteriales</taxon>
        <taxon>Nocardiaceae</taxon>
        <taxon>Nocardia</taxon>
    </lineage>
</organism>
<dbReference type="RefSeq" id="WP_067592591.1">
    <property type="nucleotide sequence ID" value="NZ_JABMCZ010000001.1"/>
</dbReference>
<gene>
    <name evidence="1" type="ORF">AWN90_36670</name>
</gene>
<accession>A0A161Z1R1</accession>
<reference evidence="1 2" key="1">
    <citation type="submission" date="2016-04" db="EMBL/GenBank/DDBJ databases">
        <authorList>
            <person name="Evans L.H."/>
            <person name="Alamgir A."/>
            <person name="Owens N."/>
            <person name="Weber N.D."/>
            <person name="Virtaneva K."/>
            <person name="Barbian K."/>
            <person name="Babar A."/>
            <person name="Rosenke K."/>
        </authorList>
    </citation>
    <scope>NUCLEOTIDE SEQUENCE [LARGE SCALE GENOMIC DNA]</scope>
    <source>
        <strain evidence="1 2">IFM 0406</strain>
    </source>
</reference>
<keyword evidence="2" id="KW-1185">Reference proteome</keyword>
<sequence length="349" mass="39132">MGSELLLRILLSHSQRRRLLLLDAQDRVQALWRMTDPFDGAAVEDFSQAAADISIAAQRKAVTMVAAAQRRYLAEIDTDLGDFVPEVPDEVRMYSTTRPYRYAKPKTVRTRAGASERLPAAEPFNRPARRYRHEVAGGRDSSDALDAAANRVKMELATNVALAEREAEMQIIGQAGVVDLDVIGYRRVIRPERSRTGVCGLCVAASDRIYKTDELKPMHTGCNCTVMPVKEDADPGLRLNREDLTRLYDDAGGTGAKLLHRTKYGVDEHGELQALLVPKRRGEPVPRFRDPEVPAVVDLDADFTEVARRQLPLMRKELAKTRSQGVPDDDPRLRWQQSQVYAFEQLLAL</sequence>
<evidence type="ECO:0000313" key="1">
    <source>
        <dbReference type="EMBL" id="KZM72214.1"/>
    </source>
</evidence>
<evidence type="ECO:0008006" key="3">
    <source>
        <dbReference type="Google" id="ProtNLM"/>
    </source>
</evidence>
<comment type="caution">
    <text evidence="1">The sequence shown here is derived from an EMBL/GenBank/DDBJ whole genome shotgun (WGS) entry which is preliminary data.</text>
</comment>
<proteinExistence type="predicted"/>
<name>A0A161Z1R1_9NOCA</name>
<dbReference type="EMBL" id="LWGR01000009">
    <property type="protein sequence ID" value="KZM72214.1"/>
    <property type="molecule type" value="Genomic_DNA"/>
</dbReference>
<dbReference type="OrthoDB" id="3268595at2"/>
<dbReference type="AlphaFoldDB" id="A0A161Z1R1"/>
<protein>
    <recommendedName>
        <fullName evidence="3">Phage head morphogenesis domain-containing protein</fullName>
    </recommendedName>
</protein>
<dbReference type="STRING" id="455432.AWN90_36670"/>